<feature type="domain" description="Luciferase-like" evidence="5">
    <location>
        <begin position="22"/>
        <end position="338"/>
    </location>
</feature>
<protein>
    <recommendedName>
        <fullName evidence="5">Luciferase-like domain-containing protein</fullName>
    </recommendedName>
</protein>
<accession>A0A381QM05</accession>
<dbReference type="PANTHER" id="PTHR42847:SF4">
    <property type="entry name" value="ALKANESULFONATE MONOOXYGENASE-RELATED"/>
    <property type="match status" value="1"/>
</dbReference>
<sequence length="373" mass="40757">MPSDGGQTRVQLDRNKLSLGLFGVNCSGGLAVTTVPERWVASWENNQKIARMADDAGIDFVLPLGRWKGYGGVTDHNASNFETLTWASGILASTRNIVAFGTVHVSLFNPVVAAKQMVTADHIGQGRFGLNIVCGWNTDEFGMLGVSLAQHDERYDQGQEWIDVITQAWSSDKPFDYDGRFYQVHQTEIHPKPYGGGQPMIVCAGNSPRGREYAACNADMMFTNLRGDIEAIPGNISTLKELAAGYQRDIGVFSNVVVICRPTKKEAEEYFRYYAIEKADHDAVENLIEGRGLKKPGVTEEALQAARIRAAAGNGALPIVGDPDDVVAMMKLLSGFGITALAMGFTNYLDHFPYFRDEVLPRLVSEGLRAGNS</sequence>
<gene>
    <name evidence="6" type="ORF">METZ01_LOCUS33215</name>
</gene>
<dbReference type="InterPro" id="IPR050172">
    <property type="entry name" value="SsuD_RutA_monooxygenase"/>
</dbReference>
<proteinExistence type="predicted"/>
<evidence type="ECO:0000256" key="1">
    <source>
        <dbReference type="ARBA" id="ARBA00022630"/>
    </source>
</evidence>
<evidence type="ECO:0000256" key="3">
    <source>
        <dbReference type="ARBA" id="ARBA00023002"/>
    </source>
</evidence>
<keyword evidence="1" id="KW-0285">Flavoprotein</keyword>
<dbReference type="Gene3D" id="3.20.20.30">
    <property type="entry name" value="Luciferase-like domain"/>
    <property type="match status" value="1"/>
</dbReference>
<dbReference type="InterPro" id="IPR011251">
    <property type="entry name" value="Luciferase-like_dom"/>
</dbReference>
<evidence type="ECO:0000256" key="4">
    <source>
        <dbReference type="ARBA" id="ARBA00023033"/>
    </source>
</evidence>
<keyword evidence="3" id="KW-0560">Oxidoreductase</keyword>
<keyword evidence="2" id="KW-0288">FMN</keyword>
<organism evidence="6">
    <name type="scientific">marine metagenome</name>
    <dbReference type="NCBI Taxonomy" id="408172"/>
    <lineage>
        <taxon>unclassified sequences</taxon>
        <taxon>metagenomes</taxon>
        <taxon>ecological metagenomes</taxon>
    </lineage>
</organism>
<dbReference type="EMBL" id="UINC01001424">
    <property type="protein sequence ID" value="SUZ80361.1"/>
    <property type="molecule type" value="Genomic_DNA"/>
</dbReference>
<evidence type="ECO:0000259" key="5">
    <source>
        <dbReference type="Pfam" id="PF00296"/>
    </source>
</evidence>
<dbReference type="SUPFAM" id="SSF51679">
    <property type="entry name" value="Bacterial luciferase-like"/>
    <property type="match status" value="1"/>
</dbReference>
<dbReference type="AlphaFoldDB" id="A0A381QM05"/>
<name>A0A381QM05_9ZZZZ</name>
<reference evidence="6" key="1">
    <citation type="submission" date="2018-05" db="EMBL/GenBank/DDBJ databases">
        <authorList>
            <person name="Lanie J.A."/>
            <person name="Ng W.-L."/>
            <person name="Kazmierczak K.M."/>
            <person name="Andrzejewski T.M."/>
            <person name="Davidsen T.M."/>
            <person name="Wayne K.J."/>
            <person name="Tettelin H."/>
            <person name="Glass J.I."/>
            <person name="Rusch D."/>
            <person name="Podicherti R."/>
            <person name="Tsui H.-C.T."/>
            <person name="Winkler M.E."/>
        </authorList>
    </citation>
    <scope>NUCLEOTIDE SEQUENCE</scope>
</reference>
<dbReference type="CDD" id="cd01094">
    <property type="entry name" value="Alkanesulfonate_monoxygenase"/>
    <property type="match status" value="1"/>
</dbReference>
<dbReference type="Pfam" id="PF00296">
    <property type="entry name" value="Bac_luciferase"/>
    <property type="match status" value="1"/>
</dbReference>
<dbReference type="GO" id="GO:0016705">
    <property type="term" value="F:oxidoreductase activity, acting on paired donors, with incorporation or reduction of molecular oxygen"/>
    <property type="evidence" value="ECO:0007669"/>
    <property type="project" value="InterPro"/>
</dbReference>
<evidence type="ECO:0000313" key="6">
    <source>
        <dbReference type="EMBL" id="SUZ80361.1"/>
    </source>
</evidence>
<dbReference type="InterPro" id="IPR036661">
    <property type="entry name" value="Luciferase-like_sf"/>
</dbReference>
<keyword evidence="4" id="KW-0503">Monooxygenase</keyword>
<evidence type="ECO:0000256" key="2">
    <source>
        <dbReference type="ARBA" id="ARBA00022643"/>
    </source>
</evidence>
<dbReference type="GO" id="GO:0004497">
    <property type="term" value="F:monooxygenase activity"/>
    <property type="evidence" value="ECO:0007669"/>
    <property type="project" value="UniProtKB-KW"/>
</dbReference>
<dbReference type="PANTHER" id="PTHR42847">
    <property type="entry name" value="ALKANESULFONATE MONOOXYGENASE"/>
    <property type="match status" value="1"/>
</dbReference>